<dbReference type="Gene3D" id="1.10.443.10">
    <property type="entry name" value="Intergrase catalytic core"/>
    <property type="match status" value="1"/>
</dbReference>
<evidence type="ECO:0008006" key="5">
    <source>
        <dbReference type="Google" id="ProtNLM"/>
    </source>
</evidence>
<dbReference type="EMBL" id="JAACJN010000154">
    <property type="protein sequence ID" value="KAF5366343.1"/>
    <property type="molecule type" value="Genomic_DNA"/>
</dbReference>
<dbReference type="InterPro" id="IPR011010">
    <property type="entry name" value="DNA_brk_join_enz"/>
</dbReference>
<keyword evidence="4" id="KW-1185">Reference proteome</keyword>
<evidence type="ECO:0000256" key="2">
    <source>
        <dbReference type="SAM" id="MobiDB-lite"/>
    </source>
</evidence>
<evidence type="ECO:0000313" key="4">
    <source>
        <dbReference type="Proteomes" id="UP000518752"/>
    </source>
</evidence>
<organism evidence="3 4">
    <name type="scientific">Collybiopsis confluens</name>
    <dbReference type="NCBI Taxonomy" id="2823264"/>
    <lineage>
        <taxon>Eukaryota</taxon>
        <taxon>Fungi</taxon>
        <taxon>Dikarya</taxon>
        <taxon>Basidiomycota</taxon>
        <taxon>Agaricomycotina</taxon>
        <taxon>Agaricomycetes</taxon>
        <taxon>Agaricomycetidae</taxon>
        <taxon>Agaricales</taxon>
        <taxon>Marasmiineae</taxon>
        <taxon>Omphalotaceae</taxon>
        <taxon>Collybiopsis</taxon>
    </lineage>
</organism>
<reference evidence="3 4" key="1">
    <citation type="journal article" date="2020" name="ISME J.">
        <title>Uncovering the hidden diversity of litter-decomposition mechanisms in mushroom-forming fungi.</title>
        <authorList>
            <person name="Floudas D."/>
            <person name="Bentzer J."/>
            <person name="Ahren D."/>
            <person name="Johansson T."/>
            <person name="Persson P."/>
            <person name="Tunlid A."/>
        </authorList>
    </citation>
    <scope>NUCLEOTIDE SEQUENCE [LARGE SCALE GENOMIC DNA]</scope>
    <source>
        <strain evidence="3 4">CBS 406.79</strain>
    </source>
</reference>
<feature type="compositionally biased region" description="Acidic residues" evidence="2">
    <location>
        <begin position="51"/>
        <end position="79"/>
    </location>
</feature>
<dbReference type="InterPro" id="IPR013762">
    <property type="entry name" value="Integrase-like_cat_sf"/>
</dbReference>
<dbReference type="Proteomes" id="UP000518752">
    <property type="component" value="Unassembled WGS sequence"/>
</dbReference>
<accession>A0A8H5GJT2</accession>
<dbReference type="GO" id="GO:0015074">
    <property type="term" value="P:DNA integration"/>
    <property type="evidence" value="ECO:0007669"/>
    <property type="project" value="InterPro"/>
</dbReference>
<dbReference type="GO" id="GO:0003677">
    <property type="term" value="F:DNA binding"/>
    <property type="evidence" value="ECO:0007669"/>
    <property type="project" value="InterPro"/>
</dbReference>
<feature type="compositionally biased region" description="Basic and acidic residues" evidence="2">
    <location>
        <begin position="37"/>
        <end position="50"/>
    </location>
</feature>
<dbReference type="SUPFAM" id="SSF56349">
    <property type="entry name" value="DNA breaking-rejoining enzymes"/>
    <property type="match status" value="1"/>
</dbReference>
<sequence length="502" mass="57877">MASISATLPKNIEIPPSPKRSHHADPSGRSFAKRQRKITDRSLEQERRDDGDNEDEDEDEDAEDEDEDEDEETEDEDEGIIGTDGVADADLDAAVSLVQHQHQIHKEGQSTASTPNDIEDLFNVEELHEQTVYRYKLKLVKFDEFLREKEYWTNEKTVFDVDLNEVPQETPRYIQHWIGEACDPAFIEKSNQPRKQARSFSTASQMLGAIKWGFSRDTRRSSTWIWDAKSEAFTGNPAHCVKLARYMNSLHRKKTANGECATSSRAINGYHMQQLSDHLNGWLRNNADLDRSSQRSQDDWGGPLKRFSTYLIGLIAFRCLLRTCDVVKLTMDHLSFEPLNGDRTHVSIQPWTSKTQQTGSVEPFDFFLETDEKLLDFCIVRALHRWLKMSGIRQGNLFPKIYGYDSMQDSERGPPTSKTDFLKNLRCSLQDIGETPSKFTIHAFRRGGTQFLYEVLKFNLIKILQWGKWSTKLTYATILRYLIADTDLMKTPRSLIMYPNRA</sequence>
<feature type="region of interest" description="Disordered" evidence="2">
    <location>
        <begin position="1"/>
        <end position="83"/>
    </location>
</feature>
<evidence type="ECO:0000313" key="3">
    <source>
        <dbReference type="EMBL" id="KAF5366343.1"/>
    </source>
</evidence>
<proteinExistence type="predicted"/>
<dbReference type="OrthoDB" id="3037938at2759"/>
<name>A0A8H5GJT2_9AGAR</name>
<evidence type="ECO:0000256" key="1">
    <source>
        <dbReference type="ARBA" id="ARBA00023172"/>
    </source>
</evidence>
<gene>
    <name evidence="3" type="ORF">D9757_011473</name>
</gene>
<dbReference type="GO" id="GO:0006310">
    <property type="term" value="P:DNA recombination"/>
    <property type="evidence" value="ECO:0007669"/>
    <property type="project" value="UniProtKB-KW"/>
</dbReference>
<keyword evidence="1" id="KW-0233">DNA recombination</keyword>
<protein>
    <recommendedName>
        <fullName evidence="5">Tyr recombinase domain-containing protein</fullName>
    </recommendedName>
</protein>
<comment type="caution">
    <text evidence="3">The sequence shown here is derived from an EMBL/GenBank/DDBJ whole genome shotgun (WGS) entry which is preliminary data.</text>
</comment>
<dbReference type="AlphaFoldDB" id="A0A8H5GJT2"/>